<feature type="domain" description="DUF7146" evidence="2">
    <location>
        <begin position="152"/>
        <end position="271"/>
    </location>
</feature>
<dbReference type="InterPro" id="IPR055570">
    <property type="entry name" value="DUF7146"/>
</dbReference>
<feature type="region of interest" description="Disordered" evidence="1">
    <location>
        <begin position="106"/>
        <end position="152"/>
    </location>
</feature>
<evidence type="ECO:0000259" key="2">
    <source>
        <dbReference type="Pfam" id="PF23639"/>
    </source>
</evidence>
<feature type="compositionally biased region" description="Basic and acidic residues" evidence="1">
    <location>
        <begin position="106"/>
        <end position="145"/>
    </location>
</feature>
<organism evidence="3 4">
    <name type="scientific">Mesorhizobium plurifarium</name>
    <dbReference type="NCBI Taxonomy" id="69974"/>
    <lineage>
        <taxon>Bacteria</taxon>
        <taxon>Pseudomonadati</taxon>
        <taxon>Pseudomonadota</taxon>
        <taxon>Alphaproteobacteria</taxon>
        <taxon>Hyphomicrobiales</taxon>
        <taxon>Phyllobacteriaceae</taxon>
        <taxon>Mesorhizobium</taxon>
    </lineage>
</organism>
<dbReference type="Pfam" id="PF23639">
    <property type="entry name" value="DUF7146"/>
    <property type="match status" value="1"/>
</dbReference>
<evidence type="ECO:0000256" key="1">
    <source>
        <dbReference type="SAM" id="MobiDB-lite"/>
    </source>
</evidence>
<keyword evidence="4" id="KW-1185">Reference proteome</keyword>
<reference evidence="4" key="1">
    <citation type="submission" date="2014-08" db="EMBL/GenBank/DDBJ databases">
        <authorList>
            <person name="Moulin L."/>
        </authorList>
    </citation>
    <scope>NUCLEOTIDE SEQUENCE [LARGE SCALE GENOMIC DNA]</scope>
</reference>
<dbReference type="AlphaFoldDB" id="A0A090EFV5"/>
<evidence type="ECO:0000313" key="4">
    <source>
        <dbReference type="Proteomes" id="UP000045285"/>
    </source>
</evidence>
<dbReference type="Proteomes" id="UP000045285">
    <property type="component" value="Unassembled WGS sequence"/>
</dbReference>
<dbReference type="EMBL" id="CCMZ01000056">
    <property type="protein sequence ID" value="CDX26826.1"/>
    <property type="molecule type" value="Genomic_DNA"/>
</dbReference>
<gene>
    <name evidence="3" type="ORF">MPL3356_60576</name>
</gene>
<evidence type="ECO:0000313" key="3">
    <source>
        <dbReference type="EMBL" id="CDX26826.1"/>
    </source>
</evidence>
<name>A0A090EFV5_MESPL</name>
<accession>A0A090EFV5</accession>
<protein>
    <recommendedName>
        <fullName evidence="2">DUF7146 domain-containing protein</fullName>
    </recommendedName>
</protein>
<proteinExistence type="predicted"/>
<sequence>MPRYHDDTQEICDRLNADVESIIKRFWPNYVVQGDKALLTPRLKGKNKRVTSSFQVQLEGPNRGQWYRHSQNVGGWGLQLLYFGEKDRIPNGKDDNREAFRYAREHLGIQEQRQETPAEKAAREQRQEKERREREERQRKEEEKKERKRQYRAQTAKAICEQMVSIKGTLAERYLVEGRGIAPVSEWPWDPDGILGFIPDHEYEREAEWENGVKIKEGRRFPCLIARVQDAFGETIAVWQIFLHPTEPRKNDLVDEAKVGLGPAGGGAVRIGGINAHIGAAEGLESALGAWELESYRYPVWSMLSTGGVSSFEPPLEVERITGWPDGDKAVLTPSGKIMEPPGISHQRALQERMASAGIAMTINEMTRDGDSLDLLITKKRFEARMAGKEFDVAKQ</sequence>